<evidence type="ECO:0000313" key="3">
    <source>
        <dbReference type="Proteomes" id="UP000463857"/>
    </source>
</evidence>
<dbReference type="NCBIfam" id="TIGR03617">
    <property type="entry name" value="F420_MSMEG_2256"/>
    <property type="match status" value="1"/>
</dbReference>
<keyword evidence="2" id="KW-0560">Oxidoreductase</keyword>
<name>A0A7L4YMT5_9ACTN</name>
<dbReference type="GO" id="GO:0016705">
    <property type="term" value="F:oxidoreductase activity, acting on paired donors, with incorporation or reduction of molecular oxygen"/>
    <property type="evidence" value="ECO:0007669"/>
    <property type="project" value="InterPro"/>
</dbReference>
<dbReference type="InterPro" id="IPR019919">
    <property type="entry name" value="Lucif-like_OxRdtase_MSMEG_2256"/>
</dbReference>
<dbReference type="InterPro" id="IPR011251">
    <property type="entry name" value="Luciferase-like_dom"/>
</dbReference>
<sequence length="335" mass="35959">MRIDATIDIQNVRTAAQQAAHAESAGYAGFGVPETSHDPFLPLVQAAASTERIELSTGVAIAFARTPMTLANIGYDLAGISEGRFVLGLGSQIKPHITRRFSMPWSKPAARMREMILALQAIWANWHEGKPLRFRGEFYTHTLMTPVFTPPAHEWGPPRIRLAAVGELMTEVAGEVADGLICHGFTTAKYLAEVTLPAVEAGATRAGRSLGDVEVVGLPMVGVLGADRTDDDVITGLRERIAFYGSTPAYRPVLELHGWGSLGDELHGLSLARKWQEMGALLPDEVLETFAIIGNADEVGSEIERRYGSLVTRAAISTPGSTSTTELDSVVAALS</sequence>
<evidence type="ECO:0000259" key="1">
    <source>
        <dbReference type="Pfam" id="PF00296"/>
    </source>
</evidence>
<protein>
    <submittedName>
        <fullName evidence="2">TIGR03617 family F420-dependent LLM class oxidoreductase</fullName>
        <ecNumber evidence="2">1.-.-.-</ecNumber>
    </submittedName>
</protein>
<organism evidence="2 3">
    <name type="scientific">Epidermidibacterium keratini</name>
    <dbReference type="NCBI Taxonomy" id="1891644"/>
    <lineage>
        <taxon>Bacteria</taxon>
        <taxon>Bacillati</taxon>
        <taxon>Actinomycetota</taxon>
        <taxon>Actinomycetes</taxon>
        <taxon>Sporichthyales</taxon>
        <taxon>Sporichthyaceae</taxon>
        <taxon>Epidermidibacterium</taxon>
    </lineage>
</organism>
<dbReference type="SUPFAM" id="SSF51679">
    <property type="entry name" value="Bacterial luciferase-like"/>
    <property type="match status" value="1"/>
</dbReference>
<dbReference type="RefSeq" id="WP_159544305.1">
    <property type="nucleotide sequence ID" value="NZ_CP047156.1"/>
</dbReference>
<dbReference type="InParanoid" id="A0A7L4YMT5"/>
<evidence type="ECO:0000313" key="2">
    <source>
        <dbReference type="EMBL" id="QHC00129.1"/>
    </source>
</evidence>
<keyword evidence="3" id="KW-1185">Reference proteome</keyword>
<dbReference type="Pfam" id="PF00296">
    <property type="entry name" value="Bac_luciferase"/>
    <property type="match status" value="1"/>
</dbReference>
<reference evidence="2 3" key="1">
    <citation type="journal article" date="2018" name="Int. J. Syst. Evol. Microbiol.">
        <title>Epidermidibacterium keratini gen. nov., sp. nov., a member of the family Sporichthyaceae, isolated from keratin epidermis.</title>
        <authorList>
            <person name="Lee D.G."/>
            <person name="Trujillo M.E."/>
            <person name="Kang S."/>
            <person name="Nam J.J."/>
            <person name="Kim Y.J."/>
        </authorList>
    </citation>
    <scope>NUCLEOTIDE SEQUENCE [LARGE SCALE GENOMIC DNA]</scope>
    <source>
        <strain evidence="2 3">EPI-7</strain>
    </source>
</reference>
<dbReference type="KEGG" id="eke:EK0264_07470"/>
<proteinExistence type="predicted"/>
<gene>
    <name evidence="2" type="ORF">EK0264_07470</name>
</gene>
<dbReference type="OrthoDB" id="3284378at2"/>
<dbReference type="PANTHER" id="PTHR43244">
    <property type="match status" value="1"/>
</dbReference>
<dbReference type="InterPro" id="IPR050564">
    <property type="entry name" value="F420-G6PD/mer"/>
</dbReference>
<dbReference type="InterPro" id="IPR036661">
    <property type="entry name" value="Luciferase-like_sf"/>
</dbReference>
<dbReference type="EMBL" id="CP047156">
    <property type="protein sequence ID" value="QHC00129.1"/>
    <property type="molecule type" value="Genomic_DNA"/>
</dbReference>
<dbReference type="EC" id="1.-.-.-" evidence="2"/>
<dbReference type="CDD" id="cd01097">
    <property type="entry name" value="Tetrahydromethanopterin_reductase"/>
    <property type="match status" value="1"/>
</dbReference>
<accession>A0A7L4YMT5</accession>
<dbReference type="Proteomes" id="UP000463857">
    <property type="component" value="Chromosome"/>
</dbReference>
<dbReference type="AlphaFoldDB" id="A0A7L4YMT5"/>
<dbReference type="Gene3D" id="3.20.20.30">
    <property type="entry name" value="Luciferase-like domain"/>
    <property type="match status" value="1"/>
</dbReference>
<feature type="domain" description="Luciferase-like" evidence="1">
    <location>
        <begin position="10"/>
        <end position="312"/>
    </location>
</feature>
<dbReference type="PANTHER" id="PTHR43244:SF2">
    <property type="entry name" value="CONSERVED HYPOTHETICAL ALANINE AND PROLINE-RICH PROTEIN"/>
    <property type="match status" value="1"/>
</dbReference>